<keyword evidence="5" id="KW-1185">Reference proteome</keyword>
<dbReference type="InterPro" id="IPR016024">
    <property type="entry name" value="ARM-type_fold"/>
</dbReference>
<dbReference type="Pfam" id="PF23744">
    <property type="entry name" value="ARM_LRRK2"/>
    <property type="match status" value="1"/>
</dbReference>
<dbReference type="InterPro" id="IPR000225">
    <property type="entry name" value="Armadillo"/>
</dbReference>
<reference evidence="4 5" key="1">
    <citation type="journal article" date="2014" name="Nat. Commun.">
        <title>Klebsormidium flaccidum genome reveals primary factors for plant terrestrial adaptation.</title>
        <authorList>
            <person name="Hori K."/>
            <person name="Maruyama F."/>
            <person name="Fujisawa T."/>
            <person name="Togashi T."/>
            <person name="Yamamoto N."/>
            <person name="Seo M."/>
            <person name="Sato S."/>
            <person name="Yamada T."/>
            <person name="Mori H."/>
            <person name="Tajima N."/>
            <person name="Moriyama T."/>
            <person name="Ikeuchi M."/>
            <person name="Watanabe M."/>
            <person name="Wada H."/>
            <person name="Kobayashi K."/>
            <person name="Saito M."/>
            <person name="Masuda T."/>
            <person name="Sasaki-Sekimoto Y."/>
            <person name="Mashiguchi K."/>
            <person name="Awai K."/>
            <person name="Shimojima M."/>
            <person name="Masuda S."/>
            <person name="Iwai M."/>
            <person name="Nobusawa T."/>
            <person name="Narise T."/>
            <person name="Kondo S."/>
            <person name="Saito H."/>
            <person name="Sato R."/>
            <person name="Murakawa M."/>
            <person name="Ihara Y."/>
            <person name="Oshima-Yamada Y."/>
            <person name="Ohtaka K."/>
            <person name="Satoh M."/>
            <person name="Sonobe K."/>
            <person name="Ishii M."/>
            <person name="Ohtani R."/>
            <person name="Kanamori-Sato M."/>
            <person name="Honoki R."/>
            <person name="Miyazaki D."/>
            <person name="Mochizuki H."/>
            <person name="Umetsu J."/>
            <person name="Higashi K."/>
            <person name="Shibata D."/>
            <person name="Kamiya Y."/>
            <person name="Sato N."/>
            <person name="Nakamura Y."/>
            <person name="Tabata S."/>
            <person name="Ida S."/>
            <person name="Kurokawa K."/>
            <person name="Ohta H."/>
        </authorList>
    </citation>
    <scope>NUCLEOTIDE SEQUENCE [LARGE SCALE GENOMIC DNA]</scope>
    <source>
        <strain evidence="4 5">NIES-2285</strain>
    </source>
</reference>
<protein>
    <recommendedName>
        <fullName evidence="3">LRRK2 ARM repeat domain-containing protein</fullName>
    </recommendedName>
</protein>
<keyword evidence="1" id="KW-0677">Repeat</keyword>
<dbReference type="EMBL" id="DF236983">
    <property type="protein sequence ID" value="GAQ79629.1"/>
    <property type="molecule type" value="Genomic_DNA"/>
</dbReference>
<organism evidence="4 5">
    <name type="scientific">Klebsormidium nitens</name>
    <name type="common">Green alga</name>
    <name type="synonym">Ulothrix nitens</name>
    <dbReference type="NCBI Taxonomy" id="105231"/>
    <lineage>
        <taxon>Eukaryota</taxon>
        <taxon>Viridiplantae</taxon>
        <taxon>Streptophyta</taxon>
        <taxon>Klebsormidiophyceae</taxon>
        <taxon>Klebsormidiales</taxon>
        <taxon>Klebsormidiaceae</taxon>
        <taxon>Klebsormidium</taxon>
    </lineage>
</organism>
<evidence type="ECO:0000256" key="2">
    <source>
        <dbReference type="PROSITE-ProRule" id="PRU00259"/>
    </source>
</evidence>
<sequence>MAPKSTKVKVSQEAFDAAVKENIEEFDMEPDEAVSDAVKTFEMQGADLSGIITKPGGAQAVADHPASQALQALEKALQEFVEGGSASDAASVGTIEEALGSLNLNCKEDGAEALVGRSGGVRILIDAVNNLGEDKDSERLAGALDALGKILSEYDNKEAFLQSSGPDSLLASLRTHRTLSSLVARSSEVIATASTKHEGNKVQFMEGKAEELLIDALKTHSQDAAVVRGAAAALQAFATADDFKALSSKGFRHALLIGKADGVDAVLGALKVHQGQPETLAALCGALTSLAANDDICKQVQEAGGLDSILAILRAVSGAPRTSEAQNVSVAASALGLLQQLGKSDANKERVVELGGLDTIVNVLGRYHDSPAVLHQGLAALAALTLRNAKNADLAFRARAADCAVEALESQLESFEVQRQACQLIRNLAVRNVDNRGPILEKGVEPLIRRAGAKYPRCKDEASAALRDLGLDDYKL</sequence>
<dbReference type="OrthoDB" id="449062at2759"/>
<proteinExistence type="predicted"/>
<feature type="domain" description="LRRK2 ARM repeat" evidence="3">
    <location>
        <begin position="266"/>
        <end position="466"/>
    </location>
</feature>
<dbReference type="InterPro" id="IPR011989">
    <property type="entry name" value="ARM-like"/>
</dbReference>
<evidence type="ECO:0000313" key="4">
    <source>
        <dbReference type="EMBL" id="GAQ79629.1"/>
    </source>
</evidence>
<name>A0A1Y1HR22_KLENI</name>
<dbReference type="OMA" id="THKQPDL"/>
<evidence type="ECO:0000313" key="5">
    <source>
        <dbReference type="Proteomes" id="UP000054558"/>
    </source>
</evidence>
<gene>
    <name evidence="4" type="ORF">KFL_000340320</name>
</gene>
<dbReference type="InterPro" id="IPR056597">
    <property type="entry name" value="ARM_LRRK2"/>
</dbReference>
<dbReference type="PROSITE" id="PS50176">
    <property type="entry name" value="ARM_REPEAT"/>
    <property type="match status" value="1"/>
</dbReference>
<evidence type="ECO:0000256" key="1">
    <source>
        <dbReference type="ARBA" id="ARBA00022737"/>
    </source>
</evidence>
<dbReference type="SMART" id="SM00185">
    <property type="entry name" value="ARM"/>
    <property type="match status" value="5"/>
</dbReference>
<dbReference type="SUPFAM" id="SSF48371">
    <property type="entry name" value="ARM repeat"/>
    <property type="match status" value="1"/>
</dbReference>
<dbReference type="STRING" id="105231.A0A1Y1HR22"/>
<dbReference type="Gene3D" id="1.25.10.10">
    <property type="entry name" value="Leucine-rich Repeat Variant"/>
    <property type="match status" value="2"/>
</dbReference>
<evidence type="ECO:0000259" key="3">
    <source>
        <dbReference type="Pfam" id="PF23744"/>
    </source>
</evidence>
<dbReference type="AlphaFoldDB" id="A0A1Y1HR22"/>
<feature type="repeat" description="ARM" evidence="2">
    <location>
        <begin position="304"/>
        <end position="356"/>
    </location>
</feature>
<accession>A0A1Y1HR22</accession>
<dbReference type="PANTHER" id="PTHR22895">
    <property type="entry name" value="ARMADILLO REPEAT-CONTAINING PROTEIN 6"/>
    <property type="match status" value="1"/>
</dbReference>
<dbReference type="Proteomes" id="UP000054558">
    <property type="component" value="Unassembled WGS sequence"/>
</dbReference>
<dbReference type="PANTHER" id="PTHR22895:SF0">
    <property type="entry name" value="ARMADILLO REPEAT-CONTAINING PROTEIN 6"/>
    <property type="match status" value="1"/>
</dbReference>